<evidence type="ECO:0000256" key="1">
    <source>
        <dbReference type="SAM" id="MobiDB-lite"/>
    </source>
</evidence>
<feature type="region of interest" description="Disordered" evidence="1">
    <location>
        <begin position="67"/>
        <end position="87"/>
    </location>
</feature>
<gene>
    <name evidence="3" type="ORF">K7X08_014587</name>
</gene>
<keyword evidence="2" id="KW-0732">Signal</keyword>
<evidence type="ECO:0000313" key="4">
    <source>
        <dbReference type="Proteomes" id="UP001152561"/>
    </source>
</evidence>
<feature type="signal peptide" evidence="2">
    <location>
        <begin position="1"/>
        <end position="28"/>
    </location>
</feature>
<comment type="caution">
    <text evidence="3">The sequence shown here is derived from an EMBL/GenBank/DDBJ whole genome shotgun (WGS) entry which is preliminary data.</text>
</comment>
<name>A0A9Q1R3A0_9SOLA</name>
<proteinExistence type="predicted"/>
<keyword evidence="4" id="KW-1185">Reference proteome</keyword>
<sequence length="96" mass="10540">MAEPKVVCACVLFLTLIFFSCGVLLCEGRVLKTEKNNNTLSHGDNSQRKVVENHYFKFGHDDHNMHGNVNVSDDEGPGHSPDSPILTPISISIGFV</sequence>
<reference evidence="4" key="1">
    <citation type="journal article" date="2023" name="Proc. Natl. Acad. Sci. U.S.A.">
        <title>Genomic and structural basis for evolution of tropane alkaloid biosynthesis.</title>
        <authorList>
            <person name="Wanga Y.-J."/>
            <person name="Taina T."/>
            <person name="Yua J.-Y."/>
            <person name="Lia J."/>
            <person name="Xua B."/>
            <person name="Chenc J."/>
            <person name="D'Auriad J.C."/>
            <person name="Huanga J.-P."/>
            <person name="Huanga S.-X."/>
        </authorList>
    </citation>
    <scope>NUCLEOTIDE SEQUENCE [LARGE SCALE GENOMIC DNA]</scope>
    <source>
        <strain evidence="4">cv. KIB-2019</strain>
    </source>
</reference>
<dbReference type="Proteomes" id="UP001152561">
    <property type="component" value="Unassembled WGS sequence"/>
</dbReference>
<dbReference type="EMBL" id="JAJAGQ010000017">
    <property type="protein sequence ID" value="KAJ8538047.1"/>
    <property type="molecule type" value="Genomic_DNA"/>
</dbReference>
<evidence type="ECO:0000256" key="2">
    <source>
        <dbReference type="SAM" id="SignalP"/>
    </source>
</evidence>
<dbReference type="PROSITE" id="PS51257">
    <property type="entry name" value="PROKAR_LIPOPROTEIN"/>
    <property type="match status" value="1"/>
</dbReference>
<feature type="chain" id="PRO_5040154521" description="Transmembrane protein" evidence="2">
    <location>
        <begin position="29"/>
        <end position="96"/>
    </location>
</feature>
<organism evidence="3 4">
    <name type="scientific">Anisodus acutangulus</name>
    <dbReference type="NCBI Taxonomy" id="402998"/>
    <lineage>
        <taxon>Eukaryota</taxon>
        <taxon>Viridiplantae</taxon>
        <taxon>Streptophyta</taxon>
        <taxon>Embryophyta</taxon>
        <taxon>Tracheophyta</taxon>
        <taxon>Spermatophyta</taxon>
        <taxon>Magnoliopsida</taxon>
        <taxon>eudicotyledons</taxon>
        <taxon>Gunneridae</taxon>
        <taxon>Pentapetalae</taxon>
        <taxon>asterids</taxon>
        <taxon>lamiids</taxon>
        <taxon>Solanales</taxon>
        <taxon>Solanaceae</taxon>
        <taxon>Solanoideae</taxon>
        <taxon>Hyoscyameae</taxon>
        <taxon>Anisodus</taxon>
    </lineage>
</organism>
<evidence type="ECO:0008006" key="5">
    <source>
        <dbReference type="Google" id="ProtNLM"/>
    </source>
</evidence>
<protein>
    <recommendedName>
        <fullName evidence="5">Transmembrane protein</fullName>
    </recommendedName>
</protein>
<accession>A0A9Q1R3A0</accession>
<evidence type="ECO:0000313" key="3">
    <source>
        <dbReference type="EMBL" id="KAJ8538047.1"/>
    </source>
</evidence>
<dbReference type="AlphaFoldDB" id="A0A9Q1R3A0"/>